<reference evidence="1" key="1">
    <citation type="submission" date="2014-09" db="EMBL/GenBank/DDBJ databases">
        <authorList>
            <person name="Magalhaes I.L.F."/>
            <person name="Oliveira U."/>
            <person name="Santos F.R."/>
            <person name="Vidigal T.H.D.A."/>
            <person name="Brescovit A.D."/>
            <person name="Santos A.J."/>
        </authorList>
    </citation>
    <scope>NUCLEOTIDE SEQUENCE</scope>
    <source>
        <tissue evidence="1">Shoot tissue taken approximately 20 cm above the soil surface</tissue>
    </source>
</reference>
<dbReference type="AlphaFoldDB" id="A0A0A9HM38"/>
<organism evidence="1">
    <name type="scientific">Arundo donax</name>
    <name type="common">Giant reed</name>
    <name type="synonym">Donax arundinaceus</name>
    <dbReference type="NCBI Taxonomy" id="35708"/>
    <lineage>
        <taxon>Eukaryota</taxon>
        <taxon>Viridiplantae</taxon>
        <taxon>Streptophyta</taxon>
        <taxon>Embryophyta</taxon>
        <taxon>Tracheophyta</taxon>
        <taxon>Spermatophyta</taxon>
        <taxon>Magnoliopsida</taxon>
        <taxon>Liliopsida</taxon>
        <taxon>Poales</taxon>
        <taxon>Poaceae</taxon>
        <taxon>PACMAD clade</taxon>
        <taxon>Arundinoideae</taxon>
        <taxon>Arundineae</taxon>
        <taxon>Arundo</taxon>
    </lineage>
</organism>
<accession>A0A0A9HM38</accession>
<protein>
    <submittedName>
        <fullName evidence="1">Uncharacterized protein</fullName>
    </submittedName>
</protein>
<name>A0A0A9HM38_ARUDO</name>
<sequence length="137" mass="15698">MHISTIFNRWTCHFLVSQHSAPYNIAGLIVILYNLPFNLCGTLLSQRTPEAWCHFIYPALIRWLTSSSMLPSFCSIDPKYQRYPSKVSPARLRQTSSSSYLVVLKLHVMYSVLVLLSLKPFDSKVCLHSFSFLLTPV</sequence>
<proteinExistence type="predicted"/>
<reference evidence="1" key="2">
    <citation type="journal article" date="2015" name="Data Brief">
        <title>Shoot transcriptome of the giant reed, Arundo donax.</title>
        <authorList>
            <person name="Barrero R.A."/>
            <person name="Guerrero F.D."/>
            <person name="Moolhuijzen P."/>
            <person name="Goolsby J.A."/>
            <person name="Tidwell J."/>
            <person name="Bellgard S.E."/>
            <person name="Bellgard M.I."/>
        </authorList>
    </citation>
    <scope>NUCLEOTIDE SEQUENCE</scope>
    <source>
        <tissue evidence="1">Shoot tissue taken approximately 20 cm above the soil surface</tissue>
    </source>
</reference>
<evidence type="ECO:0000313" key="1">
    <source>
        <dbReference type="EMBL" id="JAE36909.1"/>
    </source>
</evidence>
<dbReference type="EMBL" id="GBRH01160987">
    <property type="protein sequence ID" value="JAE36909.1"/>
    <property type="molecule type" value="Transcribed_RNA"/>
</dbReference>